<dbReference type="Gene3D" id="3.40.50.300">
    <property type="entry name" value="P-loop containing nucleotide triphosphate hydrolases"/>
    <property type="match status" value="2"/>
</dbReference>
<evidence type="ECO:0000256" key="2">
    <source>
        <dbReference type="ARBA" id="ARBA00022741"/>
    </source>
</evidence>
<keyword evidence="3" id="KW-0227">DNA damage</keyword>
<dbReference type="GO" id="GO:0016787">
    <property type="term" value="F:hydrolase activity"/>
    <property type="evidence" value="ECO:0007669"/>
    <property type="project" value="UniProtKB-KW"/>
</dbReference>
<dbReference type="InterPro" id="IPR036390">
    <property type="entry name" value="WH_DNA-bd_sf"/>
</dbReference>
<keyword evidence="13" id="KW-1185">Reference proteome</keyword>
<protein>
    <submittedName>
        <fullName evidence="14">Helicase POLQ-like (inferred by orthology to a human protein)</fullName>
    </submittedName>
</protein>
<evidence type="ECO:0000313" key="14">
    <source>
        <dbReference type="WBParaSite" id="ASIM_0001370701-mRNA-1"/>
    </source>
</evidence>
<comment type="catalytic activity">
    <reaction evidence="9">
        <text>ATP + H2O = ADP + phosphate + H(+)</text>
        <dbReference type="Rhea" id="RHEA:13065"/>
        <dbReference type="ChEBI" id="CHEBI:15377"/>
        <dbReference type="ChEBI" id="CHEBI:15378"/>
        <dbReference type="ChEBI" id="CHEBI:30616"/>
        <dbReference type="ChEBI" id="CHEBI:43474"/>
        <dbReference type="ChEBI" id="CHEBI:456216"/>
        <dbReference type="EC" id="5.6.2.4"/>
    </reaction>
</comment>
<feature type="domain" description="Helicase ATP-binding" evidence="10">
    <location>
        <begin position="31"/>
        <end position="213"/>
    </location>
</feature>
<dbReference type="InterPro" id="IPR050474">
    <property type="entry name" value="Hel308_SKI2-like"/>
</dbReference>
<evidence type="ECO:0000256" key="1">
    <source>
        <dbReference type="ARBA" id="ARBA00004123"/>
    </source>
</evidence>
<keyword evidence="6" id="KW-0067">ATP-binding</keyword>
<dbReference type="SUPFAM" id="SSF52540">
    <property type="entry name" value="P-loop containing nucleoside triphosphate hydrolases"/>
    <property type="match status" value="2"/>
</dbReference>
<dbReference type="GO" id="GO:0005634">
    <property type="term" value="C:nucleus"/>
    <property type="evidence" value="ECO:0007669"/>
    <property type="project" value="UniProtKB-SubCell"/>
</dbReference>
<dbReference type="Pfam" id="PF21099">
    <property type="entry name" value="POLQ_helical"/>
    <property type="match status" value="1"/>
</dbReference>
<dbReference type="InterPro" id="IPR048960">
    <property type="entry name" value="POLQ-like_helical"/>
</dbReference>
<dbReference type="WBParaSite" id="ASIM_0001370701-mRNA-1">
    <property type="protein sequence ID" value="ASIM_0001370701-mRNA-1"/>
    <property type="gene ID" value="ASIM_0001370701"/>
</dbReference>
<gene>
    <name evidence="12" type="ORF">ASIM_LOCUS13135</name>
</gene>
<dbReference type="GO" id="GO:0006281">
    <property type="term" value="P:DNA repair"/>
    <property type="evidence" value="ECO:0007669"/>
    <property type="project" value="UniProtKB-KW"/>
</dbReference>
<dbReference type="PROSITE" id="PS51194">
    <property type="entry name" value="HELICASE_CTER"/>
    <property type="match status" value="1"/>
</dbReference>
<dbReference type="SUPFAM" id="SSF46785">
    <property type="entry name" value="Winged helix' DNA-binding domain"/>
    <property type="match status" value="1"/>
</dbReference>
<dbReference type="InterPro" id="IPR001650">
    <property type="entry name" value="Helicase_C-like"/>
</dbReference>
<dbReference type="InterPro" id="IPR011545">
    <property type="entry name" value="DEAD/DEAH_box_helicase_dom"/>
</dbReference>
<dbReference type="Proteomes" id="UP000267096">
    <property type="component" value="Unassembled WGS sequence"/>
</dbReference>
<dbReference type="InterPro" id="IPR046931">
    <property type="entry name" value="HTH_61"/>
</dbReference>
<dbReference type="EMBL" id="UYRR01031322">
    <property type="protein sequence ID" value="VDK49030.1"/>
    <property type="molecule type" value="Genomic_DNA"/>
</dbReference>
<dbReference type="CDD" id="cd18795">
    <property type="entry name" value="SF2_C_Ski2"/>
    <property type="match status" value="1"/>
</dbReference>
<dbReference type="PANTHER" id="PTHR47961">
    <property type="entry name" value="DNA POLYMERASE THETA, PUTATIVE (AFU_ORTHOLOGUE AFUA_1G05260)-RELATED"/>
    <property type="match status" value="1"/>
</dbReference>
<evidence type="ECO:0000256" key="9">
    <source>
        <dbReference type="ARBA" id="ARBA00048988"/>
    </source>
</evidence>
<evidence type="ECO:0000256" key="8">
    <source>
        <dbReference type="ARBA" id="ARBA00023242"/>
    </source>
</evidence>
<organism evidence="14">
    <name type="scientific">Anisakis simplex</name>
    <name type="common">Herring worm</name>
    <dbReference type="NCBI Taxonomy" id="6269"/>
    <lineage>
        <taxon>Eukaryota</taxon>
        <taxon>Metazoa</taxon>
        <taxon>Ecdysozoa</taxon>
        <taxon>Nematoda</taxon>
        <taxon>Chromadorea</taxon>
        <taxon>Rhabditida</taxon>
        <taxon>Spirurina</taxon>
        <taxon>Ascaridomorpha</taxon>
        <taxon>Ascaridoidea</taxon>
        <taxon>Anisakidae</taxon>
        <taxon>Anisakis</taxon>
        <taxon>Anisakis simplex complex</taxon>
    </lineage>
</organism>
<dbReference type="FunFam" id="3.40.50.300:FF:000813">
    <property type="entry name" value="helicase POLQ-like isoform X1"/>
    <property type="match status" value="1"/>
</dbReference>
<reference evidence="14" key="1">
    <citation type="submission" date="2017-02" db="UniProtKB">
        <authorList>
            <consortium name="WormBaseParasite"/>
        </authorList>
    </citation>
    <scope>IDENTIFICATION</scope>
</reference>
<evidence type="ECO:0000313" key="12">
    <source>
        <dbReference type="EMBL" id="VDK49030.1"/>
    </source>
</evidence>
<dbReference type="PANTHER" id="PTHR47961:SF12">
    <property type="entry name" value="HELICASE POLQ-LIKE"/>
    <property type="match status" value="1"/>
</dbReference>
<keyword evidence="5" id="KW-0347">Helicase</keyword>
<dbReference type="GO" id="GO:0003676">
    <property type="term" value="F:nucleic acid binding"/>
    <property type="evidence" value="ECO:0007669"/>
    <property type="project" value="InterPro"/>
</dbReference>
<evidence type="ECO:0000259" key="11">
    <source>
        <dbReference type="PROSITE" id="PS51194"/>
    </source>
</evidence>
<proteinExistence type="predicted"/>
<dbReference type="Pfam" id="PF00271">
    <property type="entry name" value="Helicase_C"/>
    <property type="match status" value="1"/>
</dbReference>
<dbReference type="PROSITE" id="PS51192">
    <property type="entry name" value="HELICASE_ATP_BIND_1"/>
    <property type="match status" value="1"/>
</dbReference>
<dbReference type="OrthoDB" id="2320933at2759"/>
<dbReference type="InterPro" id="IPR027417">
    <property type="entry name" value="P-loop_NTPase"/>
</dbReference>
<comment type="subcellular location">
    <subcellularLocation>
        <location evidence="1">Nucleus</location>
    </subcellularLocation>
</comment>
<feature type="domain" description="Helicase C-terminal" evidence="11">
    <location>
        <begin position="260"/>
        <end position="459"/>
    </location>
</feature>
<evidence type="ECO:0000259" key="10">
    <source>
        <dbReference type="PROSITE" id="PS51192"/>
    </source>
</evidence>
<evidence type="ECO:0000313" key="13">
    <source>
        <dbReference type="Proteomes" id="UP000267096"/>
    </source>
</evidence>
<dbReference type="GO" id="GO:0005524">
    <property type="term" value="F:ATP binding"/>
    <property type="evidence" value="ECO:0007669"/>
    <property type="project" value="UniProtKB-KW"/>
</dbReference>
<dbReference type="AlphaFoldDB" id="A0A0M3JZ08"/>
<keyword evidence="4" id="KW-0378">Hydrolase</keyword>
<dbReference type="SUPFAM" id="SSF158702">
    <property type="entry name" value="Sec63 N-terminal domain-like"/>
    <property type="match status" value="1"/>
</dbReference>
<keyword evidence="7" id="KW-0234">DNA repair</keyword>
<evidence type="ECO:0000256" key="6">
    <source>
        <dbReference type="ARBA" id="ARBA00022840"/>
    </source>
</evidence>
<evidence type="ECO:0000256" key="4">
    <source>
        <dbReference type="ARBA" id="ARBA00022801"/>
    </source>
</evidence>
<dbReference type="Pfam" id="PF00270">
    <property type="entry name" value="DEAD"/>
    <property type="match status" value="1"/>
</dbReference>
<evidence type="ECO:0000256" key="3">
    <source>
        <dbReference type="ARBA" id="ARBA00022763"/>
    </source>
</evidence>
<evidence type="ECO:0000256" key="5">
    <source>
        <dbReference type="ARBA" id="ARBA00022806"/>
    </source>
</evidence>
<name>A0A0M3JZ08_ANISI</name>
<accession>A0A0M3JZ08</accession>
<dbReference type="InterPro" id="IPR014001">
    <property type="entry name" value="Helicase_ATP-bd"/>
</dbReference>
<evidence type="ECO:0000256" key="7">
    <source>
        <dbReference type="ARBA" id="ARBA00023204"/>
    </source>
</evidence>
<keyword evidence="8" id="KW-0539">Nucleus</keyword>
<dbReference type="SMART" id="SM00490">
    <property type="entry name" value="HELICc"/>
    <property type="match status" value="1"/>
</dbReference>
<sequence>MFRFYLAFTFYSYNQPVKKLFSEWQKECLSDQKLLNGENMIISLPTGAGKTLIAEVLMLREAVVKKRSSILMLPYVAIVQEKVHSLSVFEEHLPLLIEEYAASKGVFLVLFSGSFHIYSGRLPPIKRRNKVSLFVATIEKANMLINSLIEQDRINEIGLFICLVMAVVEGPSNRHSQSLCRKARSGQIVGMSATLANLNELALFIRSSVFSTNFRPVELTERVKIDNTLYRVDCGGKLIPELDLPENKLGNRDPDGLVTLLRDIIPRRSAIIFCPTKQNCENVCALLTRLVPKSLCDMHTRERQLSVVALNEESDGKLSPTLRRGVLCGVAYHHSGLTADERQIIENAFQDGIIRILCSTSTLAAGVNLPARRVIIKSALIGREPLKKTQYLQMIGRAGRAGFDCKGEAITIVHRGMEEKNFRAMLSAPLMACKSAFSDKSILSSFIFDLISLKIANSLEEIEGILKMTLYGIQSGSTQSDINECLLELMNRKMIRQNSDAEYIVTTLGDAAFTANITPIAALSISESLIENLSMGIVLSSHFHLIYTIVPFDIYIDVDWDIYYEEYRALSSSEHRLLDTMGVEEKHLVKYFLQRPKLPAGDSALRLYLTFMMKRIWSEESIWSVAERFHVSRGWLQSTLQSTCSQASSIARFSEKVPQLWPLKHLLPDLVQRLRDCCQQELIPLLAIDGVKRARARMLYDAGSFLFLLHDECLCFKTPGAIASAEPSKLVSVVEHLNKRQAAKMISSAQMLVRDQIAEKVEEIEQMGIAVPQLCSQLMP</sequence>
<reference evidence="12 13" key="2">
    <citation type="submission" date="2018-11" db="EMBL/GenBank/DDBJ databases">
        <authorList>
            <consortium name="Pathogen Informatics"/>
        </authorList>
    </citation>
    <scope>NUCLEOTIDE SEQUENCE [LARGE SCALE GENOMIC DNA]</scope>
</reference>
<dbReference type="Pfam" id="PF20470">
    <property type="entry name" value="HTH_61"/>
    <property type="match status" value="1"/>
</dbReference>
<dbReference type="GO" id="GO:0043138">
    <property type="term" value="F:3'-5' DNA helicase activity"/>
    <property type="evidence" value="ECO:0007669"/>
    <property type="project" value="UniProtKB-EC"/>
</dbReference>
<keyword evidence="2" id="KW-0547">Nucleotide-binding</keyword>
<dbReference type="Gene3D" id="1.10.3380.20">
    <property type="match status" value="1"/>
</dbReference>